<keyword evidence="4" id="KW-1185">Reference proteome</keyword>
<dbReference type="InterPro" id="IPR003346">
    <property type="entry name" value="Transposase_20"/>
</dbReference>
<dbReference type="EMBL" id="RBWE01000008">
    <property type="protein sequence ID" value="RKO65486.1"/>
    <property type="molecule type" value="Genomic_DNA"/>
</dbReference>
<dbReference type="NCBIfam" id="NF033542">
    <property type="entry name" value="transpos_IS110"/>
    <property type="match status" value="1"/>
</dbReference>
<sequence length="410" mass="46018">MQVIYERCCGLDVHKKSVTACIITPEGKETRTFGTMTRDLLEMISWLETKGVTQVAMESTGVYWKPIYNLLEETGIQPLVVNARDIKNVPGRKTDVKDAEWIADLLRHGLLRGSFIPSRGQRELRELVRYRRSLVEEQSREANRIQKLLEGANIKLGDVVTDVLGKTGREILECLVKGETDPEKLAGLARGRLKKKRDQLVEALVGIIGPHQRMMLEIQLRHIDFLDREIARLDKEIEERMRPFAEALERIDEIHGLGRRSSEEILAETGTDMSRFPSDAHLASWAGICPGNNESAGKRLSGKTRKGNPHLRAALVRAARAAARTKGTYLSALYHRLAARRGANRAAIAVGHAILVIIYHLLKKGTRYQDLGSDYFDKLAEKAVVSRTVARLEALGYKVTLEKKEDETAA</sequence>
<evidence type="ECO:0000313" key="3">
    <source>
        <dbReference type="EMBL" id="RKO65486.1"/>
    </source>
</evidence>
<dbReference type="GO" id="GO:0003677">
    <property type="term" value="F:DNA binding"/>
    <property type="evidence" value="ECO:0007669"/>
    <property type="project" value="InterPro"/>
</dbReference>
<organism evidence="3 4">
    <name type="scientific">Desulfofundulus salinus</name>
    <dbReference type="NCBI Taxonomy" id="2419843"/>
    <lineage>
        <taxon>Bacteria</taxon>
        <taxon>Bacillati</taxon>
        <taxon>Bacillota</taxon>
        <taxon>Clostridia</taxon>
        <taxon>Eubacteriales</taxon>
        <taxon>Peptococcaceae</taxon>
        <taxon>Desulfofundulus</taxon>
    </lineage>
</organism>
<accession>A0A494WQR8</accession>
<dbReference type="InterPro" id="IPR047650">
    <property type="entry name" value="Transpos_IS110"/>
</dbReference>
<dbReference type="PANTHER" id="PTHR33055:SF15">
    <property type="entry name" value="TRANSPOSASE-RELATED"/>
    <property type="match status" value="1"/>
</dbReference>
<dbReference type="OrthoDB" id="9815354at2"/>
<feature type="domain" description="Transposase IS116/IS110/IS902 C-terminal" evidence="2">
    <location>
        <begin position="249"/>
        <end position="334"/>
    </location>
</feature>
<name>A0A494WQR8_9FIRM</name>
<evidence type="ECO:0000259" key="2">
    <source>
        <dbReference type="Pfam" id="PF02371"/>
    </source>
</evidence>
<proteinExistence type="predicted"/>
<dbReference type="RefSeq" id="WP_121452631.1">
    <property type="nucleotide sequence ID" value="NZ_RBWE01000008.1"/>
</dbReference>
<evidence type="ECO:0000259" key="1">
    <source>
        <dbReference type="Pfam" id="PF01548"/>
    </source>
</evidence>
<dbReference type="Pfam" id="PF01548">
    <property type="entry name" value="DEDD_Tnp_IS110"/>
    <property type="match status" value="1"/>
</dbReference>
<gene>
    <name evidence="3" type="ORF">D7024_14515</name>
</gene>
<dbReference type="AlphaFoldDB" id="A0A494WQR8"/>
<dbReference type="PANTHER" id="PTHR33055">
    <property type="entry name" value="TRANSPOSASE FOR INSERTION SEQUENCE ELEMENT IS1111A"/>
    <property type="match status" value="1"/>
</dbReference>
<dbReference type="Proteomes" id="UP000271256">
    <property type="component" value="Unassembled WGS sequence"/>
</dbReference>
<dbReference type="GO" id="GO:0006313">
    <property type="term" value="P:DNA transposition"/>
    <property type="evidence" value="ECO:0007669"/>
    <property type="project" value="InterPro"/>
</dbReference>
<dbReference type="InterPro" id="IPR002525">
    <property type="entry name" value="Transp_IS110-like_N"/>
</dbReference>
<dbReference type="GO" id="GO:0004803">
    <property type="term" value="F:transposase activity"/>
    <property type="evidence" value="ECO:0007669"/>
    <property type="project" value="InterPro"/>
</dbReference>
<dbReference type="Pfam" id="PF02371">
    <property type="entry name" value="Transposase_20"/>
    <property type="match status" value="1"/>
</dbReference>
<comment type="caution">
    <text evidence="3">The sequence shown here is derived from an EMBL/GenBank/DDBJ whole genome shotgun (WGS) entry which is preliminary data.</text>
</comment>
<feature type="domain" description="Transposase IS110-like N-terminal" evidence="1">
    <location>
        <begin position="9"/>
        <end position="152"/>
    </location>
</feature>
<protein>
    <submittedName>
        <fullName evidence="3">IS110 family transposase</fullName>
    </submittedName>
</protein>
<evidence type="ECO:0000313" key="4">
    <source>
        <dbReference type="Proteomes" id="UP000271256"/>
    </source>
</evidence>
<reference evidence="3 4" key="1">
    <citation type="submission" date="2018-10" db="EMBL/GenBank/DDBJ databases">
        <authorList>
            <person name="Grouzdev D.S."/>
            <person name="Krutkina M.S."/>
            <person name="Tourova T.P."/>
            <person name="Nazina T.N."/>
        </authorList>
    </citation>
    <scope>NUCLEOTIDE SEQUENCE [LARGE SCALE GENOMIC DNA]</scope>
    <source>
        <strain evidence="3 4">435</strain>
    </source>
</reference>